<dbReference type="SMART" id="SM00364">
    <property type="entry name" value="LRR_BAC"/>
    <property type="match status" value="3"/>
</dbReference>
<dbReference type="InterPro" id="IPR001611">
    <property type="entry name" value="Leu-rich_rpt"/>
</dbReference>
<name>A0A1X7SLC9_AMPQE</name>
<reference evidence="4" key="1">
    <citation type="submission" date="2017-05" db="UniProtKB">
        <authorList>
            <consortium name="EnsemblMetazoa"/>
        </authorList>
    </citation>
    <scope>IDENTIFICATION</scope>
</reference>
<dbReference type="PANTHER" id="PTHR24373">
    <property type="entry name" value="SLIT RELATED LEUCINE-RICH REPEAT NEURONAL PROTEIN"/>
    <property type="match status" value="1"/>
</dbReference>
<evidence type="ECO:0000256" key="2">
    <source>
        <dbReference type="ARBA" id="ARBA00022729"/>
    </source>
</evidence>
<dbReference type="eggNOG" id="KOG0618">
    <property type="taxonomic scope" value="Eukaryota"/>
</dbReference>
<dbReference type="EnsemblMetazoa" id="Aqu2.1.02885_001">
    <property type="protein sequence ID" value="Aqu2.1.02885_001"/>
    <property type="gene ID" value="Aqu2.1.02885"/>
</dbReference>
<evidence type="ECO:0000313" key="4">
    <source>
        <dbReference type="EnsemblMetazoa" id="Aqu2.1.02885_001"/>
    </source>
</evidence>
<dbReference type="STRING" id="400682.A0A1X7SLC9"/>
<dbReference type="PANTHER" id="PTHR24373:SF275">
    <property type="entry name" value="TIR DOMAIN-CONTAINING PROTEIN"/>
    <property type="match status" value="1"/>
</dbReference>
<dbReference type="InterPro" id="IPR032675">
    <property type="entry name" value="LRR_dom_sf"/>
</dbReference>
<evidence type="ECO:0000256" key="1">
    <source>
        <dbReference type="ARBA" id="ARBA00022614"/>
    </source>
</evidence>
<keyword evidence="2" id="KW-0732">Signal</keyword>
<dbReference type="InParanoid" id="A0A1X7SLC9"/>
<proteinExistence type="predicted"/>
<keyword evidence="1" id="KW-0433">Leucine-rich repeat</keyword>
<protein>
    <submittedName>
        <fullName evidence="4">Uncharacterized protein</fullName>
    </submittedName>
</protein>
<dbReference type="InterPro" id="IPR050328">
    <property type="entry name" value="Dev_Immune_Receptor"/>
</dbReference>
<dbReference type="Pfam" id="PF13855">
    <property type="entry name" value="LRR_8"/>
    <property type="match status" value="1"/>
</dbReference>
<accession>A0A1X7SLC9</accession>
<keyword evidence="3" id="KW-0677">Repeat</keyword>
<dbReference type="OrthoDB" id="1394818at2759"/>
<organism evidence="4">
    <name type="scientific">Amphimedon queenslandica</name>
    <name type="common">Sponge</name>
    <dbReference type="NCBI Taxonomy" id="400682"/>
    <lineage>
        <taxon>Eukaryota</taxon>
        <taxon>Metazoa</taxon>
        <taxon>Porifera</taxon>
        <taxon>Demospongiae</taxon>
        <taxon>Heteroscleromorpha</taxon>
        <taxon>Haplosclerida</taxon>
        <taxon>Niphatidae</taxon>
        <taxon>Amphimedon</taxon>
    </lineage>
</organism>
<sequence>MSIPSPLKKQSQSKPHPLVELRACNCSLSGGSIKSIISLKKLKALHIAYNSINELPPELFTSLSELEYLNVSSNKLETIQEPPHSCPHLVCLLLHSNSLKEIPPFPLMPAVETLDLSCNELQTMPQLQKFRRLKSLDLSHNKDIVIDVKDLDHLRLAEN</sequence>
<dbReference type="AlphaFoldDB" id="A0A1X7SLC9"/>
<dbReference type="SMART" id="SM00369">
    <property type="entry name" value="LRR_TYP"/>
    <property type="match status" value="3"/>
</dbReference>
<dbReference type="PROSITE" id="PS51450">
    <property type="entry name" value="LRR"/>
    <property type="match status" value="2"/>
</dbReference>
<dbReference type="InterPro" id="IPR003591">
    <property type="entry name" value="Leu-rich_rpt_typical-subtyp"/>
</dbReference>
<dbReference type="SUPFAM" id="SSF52075">
    <property type="entry name" value="Outer arm dynein light chain 1"/>
    <property type="match status" value="1"/>
</dbReference>
<evidence type="ECO:0000256" key="3">
    <source>
        <dbReference type="ARBA" id="ARBA00022737"/>
    </source>
</evidence>
<dbReference type="Gene3D" id="3.80.10.10">
    <property type="entry name" value="Ribonuclease Inhibitor"/>
    <property type="match status" value="2"/>
</dbReference>